<feature type="transmembrane region" description="Helical" evidence="6">
    <location>
        <begin position="201"/>
        <end position="224"/>
    </location>
</feature>
<dbReference type="Proteomes" id="UP001595693">
    <property type="component" value="Unassembled WGS sequence"/>
</dbReference>
<keyword evidence="9" id="KW-1185">Reference proteome</keyword>
<keyword evidence="5 6" id="KW-0472">Membrane</keyword>
<feature type="transmembrane region" description="Helical" evidence="6">
    <location>
        <begin position="15"/>
        <end position="34"/>
    </location>
</feature>
<evidence type="ECO:0000256" key="4">
    <source>
        <dbReference type="ARBA" id="ARBA00022989"/>
    </source>
</evidence>
<feature type="transmembrane region" description="Helical" evidence="6">
    <location>
        <begin position="40"/>
        <end position="58"/>
    </location>
</feature>
<evidence type="ECO:0000313" key="8">
    <source>
        <dbReference type="EMBL" id="MFC3935724.1"/>
    </source>
</evidence>
<comment type="caution">
    <text evidence="8">The sequence shown here is derived from an EMBL/GenBank/DDBJ whole genome shotgun (WGS) entry which is preliminary data.</text>
</comment>
<keyword evidence="3 6" id="KW-0812">Transmembrane</keyword>
<reference evidence="9" key="1">
    <citation type="journal article" date="2019" name="Int. J. Syst. Evol. Microbiol.">
        <title>The Global Catalogue of Microorganisms (GCM) 10K type strain sequencing project: providing services to taxonomists for standard genome sequencing and annotation.</title>
        <authorList>
            <consortium name="The Broad Institute Genomics Platform"/>
            <consortium name="The Broad Institute Genome Sequencing Center for Infectious Disease"/>
            <person name="Wu L."/>
            <person name="Ma J."/>
        </authorList>
    </citation>
    <scope>NUCLEOTIDE SEQUENCE [LARGE SCALE GENOMIC DNA]</scope>
    <source>
        <strain evidence="9">CCUG 2113</strain>
    </source>
</reference>
<dbReference type="EMBL" id="JBHSAJ010000039">
    <property type="protein sequence ID" value="MFC3935724.1"/>
    <property type="molecule type" value="Genomic_DNA"/>
</dbReference>
<evidence type="ECO:0000256" key="5">
    <source>
        <dbReference type="ARBA" id="ARBA00023136"/>
    </source>
</evidence>
<dbReference type="InterPro" id="IPR016174">
    <property type="entry name" value="Di-haem_cyt_TM"/>
</dbReference>
<accession>A0ABV8DCA3</accession>
<comment type="subcellular location">
    <subcellularLocation>
        <location evidence="1">Cell membrane</location>
        <topology evidence="1">Multi-pass membrane protein</topology>
    </subcellularLocation>
</comment>
<dbReference type="SUPFAM" id="SSF81342">
    <property type="entry name" value="Transmembrane di-heme cytochromes"/>
    <property type="match status" value="1"/>
</dbReference>
<protein>
    <submittedName>
        <fullName evidence="8">Cytochrome b/b6 domain-containing protein</fullName>
    </submittedName>
</protein>
<dbReference type="Pfam" id="PF01292">
    <property type="entry name" value="Ni_hydr_CYTB"/>
    <property type="match status" value="1"/>
</dbReference>
<gene>
    <name evidence="8" type="ORF">ACFOW3_13985</name>
</gene>
<evidence type="ECO:0000313" key="9">
    <source>
        <dbReference type="Proteomes" id="UP001595693"/>
    </source>
</evidence>
<name>A0ABV8DCA3_9BURK</name>
<dbReference type="Gene3D" id="1.20.950.20">
    <property type="entry name" value="Transmembrane di-heme cytochromes, Chain C"/>
    <property type="match status" value="1"/>
</dbReference>
<proteinExistence type="predicted"/>
<organism evidence="8 9">
    <name type="scientific">Acidovorax facilis</name>
    <dbReference type="NCBI Taxonomy" id="12917"/>
    <lineage>
        <taxon>Bacteria</taxon>
        <taxon>Pseudomonadati</taxon>
        <taxon>Pseudomonadota</taxon>
        <taxon>Betaproteobacteria</taxon>
        <taxon>Burkholderiales</taxon>
        <taxon>Comamonadaceae</taxon>
        <taxon>Acidovorax</taxon>
    </lineage>
</organism>
<dbReference type="InterPro" id="IPR011577">
    <property type="entry name" value="Cyt_b561_bac/Ni-Hgenase"/>
</dbReference>
<sequence>MTQHSVRIWDLPTRLFHWALAASVVGLVITAKVRGNAMEWHFRLGYGVLALLVFRMVWGLMGGRWSRFTSFLYSPVRVLRYLRGSAHAEDSIGHSPLGALSVFALLAVLVAQVATGLLSDDEIAFAGPLTRFVSNAVVGQATGYHKEIGQYLVLGLVGLHLIAIIFYVLVRRQRLVRPMLQGDKLLPAPATPSRDDLTSRAMALVVLALSAALAWWVSSLGAAAGF</sequence>
<keyword evidence="4 6" id="KW-1133">Transmembrane helix</keyword>
<evidence type="ECO:0000256" key="3">
    <source>
        <dbReference type="ARBA" id="ARBA00022692"/>
    </source>
</evidence>
<feature type="domain" description="Cytochrome b561 bacterial/Ni-hydrogenase" evidence="7">
    <location>
        <begin position="9"/>
        <end position="182"/>
    </location>
</feature>
<keyword evidence="2" id="KW-1003">Cell membrane</keyword>
<dbReference type="PANTHER" id="PTHR30485">
    <property type="entry name" value="NI/FE-HYDROGENASE 1 B-TYPE CYTOCHROME SUBUNIT"/>
    <property type="match status" value="1"/>
</dbReference>
<evidence type="ECO:0000256" key="2">
    <source>
        <dbReference type="ARBA" id="ARBA00022475"/>
    </source>
</evidence>
<evidence type="ECO:0000259" key="7">
    <source>
        <dbReference type="Pfam" id="PF01292"/>
    </source>
</evidence>
<dbReference type="PANTHER" id="PTHR30485:SF2">
    <property type="entry name" value="BLL0597 PROTEIN"/>
    <property type="match status" value="1"/>
</dbReference>
<evidence type="ECO:0000256" key="1">
    <source>
        <dbReference type="ARBA" id="ARBA00004651"/>
    </source>
</evidence>
<dbReference type="RefSeq" id="WP_055394994.1">
    <property type="nucleotide sequence ID" value="NZ_JAMXAX010000133.1"/>
</dbReference>
<evidence type="ECO:0000256" key="6">
    <source>
        <dbReference type="SAM" id="Phobius"/>
    </source>
</evidence>
<dbReference type="InterPro" id="IPR051542">
    <property type="entry name" value="Hydrogenase_cytochrome"/>
</dbReference>
<feature type="transmembrane region" description="Helical" evidence="6">
    <location>
        <begin position="148"/>
        <end position="170"/>
    </location>
</feature>